<evidence type="ECO:0000313" key="2">
    <source>
        <dbReference type="EMBL" id="ADG60149.1"/>
    </source>
</evidence>
<dbReference type="EMBL" id="HM004124">
    <property type="protein sequence ID" value="ADG60149.1"/>
    <property type="molecule type" value="Genomic_DNA"/>
</dbReference>
<proteinExistence type="predicted"/>
<keyword evidence="1" id="KW-0812">Transmembrane</keyword>
<feature type="transmembrane region" description="Helical" evidence="1">
    <location>
        <begin position="7"/>
        <end position="24"/>
    </location>
</feature>
<dbReference type="GeneID" id="9926683"/>
<dbReference type="Proteomes" id="UP000008731">
    <property type="component" value="Segment"/>
</dbReference>
<evidence type="ECO:0000313" key="3">
    <source>
        <dbReference type="Proteomes" id="UP000008731"/>
    </source>
</evidence>
<reference evidence="2 3" key="1">
    <citation type="journal article" date="2010" name="Virol. J.">
        <title>Genomes of the T4-related bacteriophages as windows on microbial genome evolution.</title>
        <authorList>
            <person name="Petrov V.M."/>
            <person name="Ratnayaka S."/>
            <person name="Nolan J.M."/>
            <person name="Miller E.S."/>
            <person name="Karam J.D."/>
        </authorList>
    </citation>
    <scope>NUCLEOTIDE SEQUENCE [LARGE SCALE GENOMIC DNA]</scope>
</reference>
<sequence>MNKSERILLTILAFSFAGMAMYNQNHDVNMIFLGFILFIAMVVIPAIGLLFRKP</sequence>
<organism evidence="2 3">
    <name type="scientific">Acinetobacter phage Acj9</name>
    <dbReference type="NCBI Taxonomy" id="760939"/>
    <lineage>
        <taxon>Viruses</taxon>
        <taxon>Duplodnaviria</taxon>
        <taxon>Heunggongvirae</taxon>
        <taxon>Uroviricota</taxon>
        <taxon>Caudoviricetes</taxon>
        <taxon>Pantevenvirales</taxon>
        <taxon>Straboviridae</taxon>
        <taxon>Twarogvirinae</taxon>
        <taxon>Acajnonavirus</taxon>
        <taxon>Acajnonavirus acj9</taxon>
    </lineage>
</organism>
<feature type="transmembrane region" description="Helical" evidence="1">
    <location>
        <begin position="30"/>
        <end position="51"/>
    </location>
</feature>
<keyword evidence="1" id="KW-0472">Membrane</keyword>
<protein>
    <submittedName>
        <fullName evidence="2">Uncharacterized protein</fullName>
    </submittedName>
</protein>
<dbReference type="KEGG" id="vg:9926683"/>
<name>E5EQ33_9CAUD</name>
<evidence type="ECO:0000256" key="1">
    <source>
        <dbReference type="SAM" id="Phobius"/>
    </source>
</evidence>
<keyword evidence="1" id="KW-1133">Transmembrane helix</keyword>
<dbReference type="RefSeq" id="YP_004010386.1">
    <property type="nucleotide sequence ID" value="NC_014663.1"/>
</dbReference>
<keyword evidence="3" id="KW-1185">Reference proteome</keyword>
<accession>E5EQ33</accession>
<gene>
    <name evidence="2" type="ORF">Acj9p249</name>
</gene>